<dbReference type="Gene3D" id="1.25.40.10">
    <property type="entry name" value="Tetratricopeptide repeat domain"/>
    <property type="match status" value="1"/>
</dbReference>
<dbReference type="PANTHER" id="PTHR43289:SF34">
    <property type="entry name" value="SERINE_THREONINE-PROTEIN KINASE YBDM-RELATED"/>
    <property type="match status" value="1"/>
</dbReference>
<dbReference type="InterPro" id="IPR011009">
    <property type="entry name" value="Kinase-like_dom_sf"/>
</dbReference>
<dbReference type="PROSITE" id="PS00107">
    <property type="entry name" value="PROTEIN_KINASE_ATP"/>
    <property type="match status" value="1"/>
</dbReference>
<dbReference type="Proteomes" id="UP000235916">
    <property type="component" value="Unassembled WGS sequence"/>
</dbReference>
<evidence type="ECO:0000256" key="3">
    <source>
        <dbReference type="ARBA" id="ARBA00022777"/>
    </source>
</evidence>
<sequence length="970" mass="106207">MSADRAQWQRLSALLNEALDLSAGARQAWLTRLHQEDAELARQVADLLANEATLPSVGPRVTAAPTTSPREPAPRPAAAVSVDREPATHEATPTTPVPAPQTPAQRLGAWSLLSRIGQGGMGEVWLAERADGLYQARAAIKLLRSDLDARQLGARFARERAVLGRLNHPGIARLLDAGIGAQGQAYLVLEHVEGRALNDHVLHQCPRLTERVQLLIRVAEAVDHAHAQLIVHRDLKPTNVLVQADGQPKLLDFGIAALLEDEPGDANHDLTRQAGLSLTLNYAAPEQLLGDLIDTRADVFALGVMLFELLSGSLPFAPRGSKRTATERALLHDEPLRLAVAAEHTGAHYDPASPGLPADAQLAQGDLEAIVAKALRKKPADRYGSVRELINDLQRWLEHRPVSVRREDWRHRTRLLLRRNALAVGAGSLVLLSLGAGLGVATWQWQRADAAARQSDQVTRYLTDLLATATPEAHGGQWPTVLQLLMESRDELPQKFANDPDTRLRLLEVLSNTFGALNHFDAAFPLAEQWTQLALERHGAGSPQALQAQLGQAWLWQISGHHVESMALLEPLRGAIVKTFGEISEPHSLTLQVLAANAMHLGRLDDAERILTQSGALQQRLHPGGALERADYLNNLRVLRNEQGRPREALAALEATRDLWDTRDPKLAMQMLVIRQNHLTDLLRLNQFEGALQTHRKLIDDMNRVLGPGNDLSFLEHRGFIPEYFLARGQYGEAQREVQSLIDTAARDKTWPESAQLRLLSMALIAQTRHQLQTAGGSNKPPQARSEVPAMPGRTRQELMQLLDRLRQNSSLTQRQRSGIALDLAEVALAFDEAALAELCMQSIDASNRREAHGRSRLLMVEAQLARGQGDLARSRSLQDKRVAALEASTDPATAFSWSAHLDLAYTQLLQGETQAAQASLDRALTRRPATLPSGHPLDSLGASLQAWIQAGKPPSARPRASLGAAFISS</sequence>
<feature type="transmembrane region" description="Helical" evidence="7">
    <location>
        <begin position="421"/>
        <end position="445"/>
    </location>
</feature>
<keyword evidence="1" id="KW-0808">Transferase</keyword>
<dbReference type="GO" id="GO:0004674">
    <property type="term" value="F:protein serine/threonine kinase activity"/>
    <property type="evidence" value="ECO:0007669"/>
    <property type="project" value="TreeGrafter"/>
</dbReference>
<dbReference type="InterPro" id="IPR000719">
    <property type="entry name" value="Prot_kinase_dom"/>
</dbReference>
<reference evidence="9 10" key="1">
    <citation type="submission" date="2018-01" db="EMBL/GenBank/DDBJ databases">
        <title>Draft genome sequence of Paucibacter aquatile CR182 isolated from freshwater of the Nakdong River.</title>
        <authorList>
            <person name="Choi A."/>
            <person name="Chung E.J."/>
        </authorList>
    </citation>
    <scope>NUCLEOTIDE SEQUENCE [LARGE SCALE GENOMIC DNA]</scope>
    <source>
        <strain evidence="9 10">CR182</strain>
    </source>
</reference>
<dbReference type="PROSITE" id="PS00108">
    <property type="entry name" value="PROTEIN_KINASE_ST"/>
    <property type="match status" value="1"/>
</dbReference>
<protein>
    <recommendedName>
        <fullName evidence="8">Protein kinase domain-containing protein</fullName>
    </recommendedName>
</protein>
<evidence type="ECO:0000256" key="5">
    <source>
        <dbReference type="PROSITE-ProRule" id="PRU10141"/>
    </source>
</evidence>
<evidence type="ECO:0000256" key="6">
    <source>
        <dbReference type="SAM" id="MobiDB-lite"/>
    </source>
</evidence>
<evidence type="ECO:0000256" key="1">
    <source>
        <dbReference type="ARBA" id="ARBA00022679"/>
    </source>
</evidence>
<dbReference type="Gene3D" id="1.10.510.10">
    <property type="entry name" value="Transferase(Phosphotransferase) domain 1"/>
    <property type="match status" value="1"/>
</dbReference>
<dbReference type="Pfam" id="PF00069">
    <property type="entry name" value="Pkinase"/>
    <property type="match status" value="1"/>
</dbReference>
<evidence type="ECO:0000313" key="9">
    <source>
        <dbReference type="EMBL" id="PND39150.1"/>
    </source>
</evidence>
<feature type="region of interest" description="Disordered" evidence="6">
    <location>
        <begin position="57"/>
        <end position="102"/>
    </location>
</feature>
<organism evidence="9 10">
    <name type="scientific">Kinneretia aquatilis</name>
    <dbReference type="NCBI Taxonomy" id="2070761"/>
    <lineage>
        <taxon>Bacteria</taxon>
        <taxon>Pseudomonadati</taxon>
        <taxon>Pseudomonadota</taxon>
        <taxon>Betaproteobacteria</taxon>
        <taxon>Burkholderiales</taxon>
        <taxon>Sphaerotilaceae</taxon>
        <taxon>Roseateles</taxon>
    </lineage>
</organism>
<dbReference type="CDD" id="cd14014">
    <property type="entry name" value="STKc_PknB_like"/>
    <property type="match status" value="1"/>
</dbReference>
<dbReference type="RefSeq" id="WP_102769069.1">
    <property type="nucleotide sequence ID" value="NZ_POSP01000003.1"/>
</dbReference>
<dbReference type="SMART" id="SM00220">
    <property type="entry name" value="S_TKc"/>
    <property type="match status" value="1"/>
</dbReference>
<keyword evidence="7" id="KW-0472">Membrane</keyword>
<evidence type="ECO:0000256" key="2">
    <source>
        <dbReference type="ARBA" id="ARBA00022741"/>
    </source>
</evidence>
<keyword evidence="3" id="KW-0418">Kinase</keyword>
<dbReference type="AlphaFoldDB" id="A0A2N8L0B1"/>
<dbReference type="PANTHER" id="PTHR43289">
    <property type="entry name" value="MITOGEN-ACTIVATED PROTEIN KINASE KINASE KINASE 20-RELATED"/>
    <property type="match status" value="1"/>
</dbReference>
<keyword evidence="4 5" id="KW-0067">ATP-binding</keyword>
<feature type="domain" description="Protein kinase" evidence="8">
    <location>
        <begin position="110"/>
        <end position="397"/>
    </location>
</feature>
<evidence type="ECO:0000256" key="4">
    <source>
        <dbReference type="ARBA" id="ARBA00022840"/>
    </source>
</evidence>
<name>A0A2N8L0B1_9BURK</name>
<dbReference type="InterPro" id="IPR017441">
    <property type="entry name" value="Protein_kinase_ATP_BS"/>
</dbReference>
<comment type="caution">
    <text evidence="9">The sequence shown here is derived from an EMBL/GenBank/DDBJ whole genome shotgun (WGS) entry which is preliminary data.</text>
</comment>
<keyword evidence="7" id="KW-1133">Transmembrane helix</keyword>
<dbReference type="SUPFAM" id="SSF56112">
    <property type="entry name" value="Protein kinase-like (PK-like)"/>
    <property type="match status" value="1"/>
</dbReference>
<dbReference type="InterPro" id="IPR011990">
    <property type="entry name" value="TPR-like_helical_dom_sf"/>
</dbReference>
<dbReference type="EMBL" id="POSP01000003">
    <property type="protein sequence ID" value="PND39150.1"/>
    <property type="molecule type" value="Genomic_DNA"/>
</dbReference>
<evidence type="ECO:0000259" key="8">
    <source>
        <dbReference type="PROSITE" id="PS50011"/>
    </source>
</evidence>
<dbReference type="GO" id="GO:0005524">
    <property type="term" value="F:ATP binding"/>
    <property type="evidence" value="ECO:0007669"/>
    <property type="project" value="UniProtKB-UniRule"/>
</dbReference>
<dbReference type="Gene3D" id="3.30.200.20">
    <property type="entry name" value="Phosphorylase Kinase, domain 1"/>
    <property type="match status" value="1"/>
</dbReference>
<feature type="compositionally biased region" description="Low complexity" evidence="6">
    <location>
        <begin position="63"/>
        <end position="81"/>
    </location>
</feature>
<dbReference type="SUPFAM" id="SSF48452">
    <property type="entry name" value="TPR-like"/>
    <property type="match status" value="1"/>
</dbReference>
<dbReference type="PROSITE" id="PS50011">
    <property type="entry name" value="PROTEIN_KINASE_DOM"/>
    <property type="match status" value="1"/>
</dbReference>
<keyword evidence="7" id="KW-0812">Transmembrane</keyword>
<feature type="binding site" evidence="5">
    <location>
        <position position="141"/>
    </location>
    <ligand>
        <name>ATP</name>
        <dbReference type="ChEBI" id="CHEBI:30616"/>
    </ligand>
</feature>
<dbReference type="OrthoDB" id="9783151at2"/>
<keyword evidence="10" id="KW-1185">Reference proteome</keyword>
<gene>
    <name evidence="9" type="ORF">C1O66_17550</name>
</gene>
<accession>A0A2N8L0B1</accession>
<evidence type="ECO:0000256" key="7">
    <source>
        <dbReference type="SAM" id="Phobius"/>
    </source>
</evidence>
<proteinExistence type="predicted"/>
<evidence type="ECO:0000313" key="10">
    <source>
        <dbReference type="Proteomes" id="UP000235916"/>
    </source>
</evidence>
<dbReference type="InterPro" id="IPR008271">
    <property type="entry name" value="Ser/Thr_kinase_AS"/>
</dbReference>
<keyword evidence="2 5" id="KW-0547">Nucleotide-binding</keyword>